<name>A0A8T0CG49_9GAMM</name>
<evidence type="ECO:0000313" key="2">
    <source>
        <dbReference type="Proteomes" id="UP000016480"/>
    </source>
</evidence>
<dbReference type="AlphaFoldDB" id="A0A8T0CG49"/>
<comment type="caution">
    <text evidence="1">The sequence shown here is derived from an EMBL/GenBank/DDBJ whole genome shotgun (WGS) entry which is preliminary data.</text>
</comment>
<protein>
    <submittedName>
        <fullName evidence="1">Uncharacterized protein</fullName>
    </submittedName>
</protein>
<dbReference type="Proteomes" id="UP000016480">
    <property type="component" value="Unassembled WGS sequence"/>
</dbReference>
<sequence>MCVLFIWQRYTNYCMSQLNTAAVDMDKPYSAKPKLSS</sequence>
<reference evidence="1 2" key="1">
    <citation type="journal article" date="2012" name="J. Bacteriol.">
        <title>Genome sequence of the cycloprodigiosin-producing bacterial strain Pseudoalteromonas rubra ATCC 29570(T).</title>
        <authorList>
            <person name="Xie B.B."/>
            <person name="Shu Y.L."/>
            <person name="Qin Q.L."/>
            <person name="Rong J.C."/>
            <person name="Zhang X.Y."/>
            <person name="Chen X.L."/>
            <person name="Zhou B.C."/>
            <person name="Zhang Y.Z."/>
        </authorList>
    </citation>
    <scope>NUCLEOTIDE SEQUENCE [LARGE SCALE GENOMIC DNA]</scope>
    <source>
        <strain evidence="1 2">DSM 6842</strain>
    </source>
</reference>
<dbReference type="EMBL" id="AHCD03000020">
    <property type="protein sequence ID" value="KAF7788772.1"/>
    <property type="molecule type" value="Genomic_DNA"/>
</dbReference>
<gene>
    <name evidence="1" type="ORF">PRUB_a1833</name>
</gene>
<organism evidence="1 2">
    <name type="scientific">Pseudoalteromonas rubra</name>
    <dbReference type="NCBI Taxonomy" id="43658"/>
    <lineage>
        <taxon>Bacteria</taxon>
        <taxon>Pseudomonadati</taxon>
        <taxon>Pseudomonadota</taxon>
        <taxon>Gammaproteobacteria</taxon>
        <taxon>Alteromonadales</taxon>
        <taxon>Pseudoalteromonadaceae</taxon>
        <taxon>Pseudoalteromonas</taxon>
    </lineage>
</organism>
<proteinExistence type="predicted"/>
<evidence type="ECO:0000313" key="1">
    <source>
        <dbReference type="EMBL" id="KAF7788772.1"/>
    </source>
</evidence>
<accession>A0A8T0CG49</accession>